<dbReference type="SUPFAM" id="SSF53474">
    <property type="entry name" value="alpha/beta-Hydrolases"/>
    <property type="match status" value="1"/>
</dbReference>
<feature type="region of interest" description="Disordered" evidence="7">
    <location>
        <begin position="639"/>
        <end position="660"/>
    </location>
</feature>
<evidence type="ECO:0000259" key="8">
    <source>
        <dbReference type="Pfam" id="PF00171"/>
    </source>
</evidence>
<evidence type="ECO:0000256" key="4">
    <source>
        <dbReference type="PROSITE-ProRule" id="PRU10007"/>
    </source>
</evidence>
<evidence type="ECO:0000256" key="2">
    <source>
        <dbReference type="ARBA" id="ARBA00023002"/>
    </source>
</evidence>
<sequence>MHERKDQAMAAVEDVRNYASVSHMFDGKPKKMFIGGEWVEAASGKTFETSNPANGDLLGHIAEGDLEDINRAVRAARKAFEGEWSKWTPQDRMALLLRAADLIESHFQELLTIDTLEMGAPISRGPFMKQMIVGAIRFYSSQVFNTAGNTRPNSLPGDFRTFTLRAPVGVVGGIIPWNSPILSQWWLIGPVLATGCTLVLKPAEDASLVVLRTAELLEQAGLPKGVLNVVTGFGPTAGQALAEHLDVDRIGFTGSTQTGQGIIRASATNIKRVQVELGGKSPDIIFADADLDKAVPGAAMAVFANSGQVCFAGTRLFVQKSIQEEFLERLQAFTKTLKVGPGIDPSTQLGPLVNRKQLERVTGYFELGTQEGAQLVVGGKRLGGNLADGNFVEPTVFSNVHNDMRIAREEIFGPVISVIGFEDAEEARARIKSVPPPERVRSLEQERTMRADIQRAFEHLSASMNVDPPPQSIGEMIDLLRSTTETYGDVVPRTPMTGVNCISVDAGGVAAEWIVPDGATSDAITVYLHGGGWAAGSLNSHRPMISVLAKATGMPILSVGYRLSPENPYPAGLEDCVTALKWAETNAPEGFAKAASIFLAGDSCGGNLTAATCLHLIKHGGRLPDKVVLISPMLEASCNPDRHDREGDPVGSNAGVIYVP</sequence>
<dbReference type="Proteomes" id="UP000612349">
    <property type="component" value="Unassembled WGS sequence"/>
</dbReference>
<dbReference type="InterPro" id="IPR016163">
    <property type="entry name" value="Ald_DH_C"/>
</dbReference>
<gene>
    <name evidence="10" type="ORF">GCM10010990_38690</name>
</gene>
<reference evidence="10" key="1">
    <citation type="journal article" date="2014" name="Int. J. Syst. Evol. Microbiol.">
        <title>Complete genome sequence of Corynebacterium casei LMG S-19264T (=DSM 44701T), isolated from a smear-ripened cheese.</title>
        <authorList>
            <consortium name="US DOE Joint Genome Institute (JGI-PGF)"/>
            <person name="Walter F."/>
            <person name="Albersmeier A."/>
            <person name="Kalinowski J."/>
            <person name="Ruckert C."/>
        </authorList>
    </citation>
    <scope>NUCLEOTIDE SEQUENCE</scope>
    <source>
        <strain evidence="10">CGMCC 1.15360</strain>
    </source>
</reference>
<dbReference type="EMBL" id="BMIP01000019">
    <property type="protein sequence ID" value="GGD84967.1"/>
    <property type="molecule type" value="Genomic_DNA"/>
</dbReference>
<dbReference type="SUPFAM" id="SSF53720">
    <property type="entry name" value="ALDH-like"/>
    <property type="match status" value="1"/>
</dbReference>
<evidence type="ECO:0008006" key="12">
    <source>
        <dbReference type="Google" id="ProtNLM"/>
    </source>
</evidence>
<feature type="domain" description="Aldehyde dehydrogenase" evidence="8">
    <location>
        <begin position="38"/>
        <end position="428"/>
    </location>
</feature>
<keyword evidence="3" id="KW-0520">NAD</keyword>
<dbReference type="AlphaFoldDB" id="A0A917DZF3"/>
<accession>A0A917DZF3</accession>
<dbReference type="Gene3D" id="3.40.605.10">
    <property type="entry name" value="Aldehyde Dehydrogenase, Chain A, domain 1"/>
    <property type="match status" value="1"/>
</dbReference>
<dbReference type="InterPro" id="IPR015590">
    <property type="entry name" value="Aldehyde_DH_dom"/>
</dbReference>
<evidence type="ECO:0000256" key="7">
    <source>
        <dbReference type="SAM" id="MobiDB-lite"/>
    </source>
</evidence>
<evidence type="ECO:0000259" key="9">
    <source>
        <dbReference type="Pfam" id="PF07859"/>
    </source>
</evidence>
<name>A0A917DZF3_9SPHN</name>
<protein>
    <recommendedName>
        <fullName evidence="12">Betaine-aldehyde dehydrogenase</fullName>
    </recommendedName>
</protein>
<dbReference type="FunFam" id="3.40.309.10:FF:000065">
    <property type="entry name" value="Aldehyde dehydrogenase3"/>
    <property type="match status" value="1"/>
</dbReference>
<dbReference type="InterPro" id="IPR013094">
    <property type="entry name" value="AB_hydrolase_3"/>
</dbReference>
<dbReference type="InterPro" id="IPR029058">
    <property type="entry name" value="AB_hydrolase_fold"/>
</dbReference>
<evidence type="ECO:0000256" key="1">
    <source>
        <dbReference type="ARBA" id="ARBA00009986"/>
    </source>
</evidence>
<dbReference type="InterPro" id="IPR016161">
    <property type="entry name" value="Ald_DH/histidinol_DH"/>
</dbReference>
<evidence type="ECO:0000313" key="10">
    <source>
        <dbReference type="EMBL" id="GGD84967.1"/>
    </source>
</evidence>
<dbReference type="Gene3D" id="3.40.50.1820">
    <property type="entry name" value="alpha/beta hydrolase"/>
    <property type="match status" value="1"/>
</dbReference>
<comment type="similarity">
    <text evidence="1 6">Belongs to the aldehyde dehydrogenase family.</text>
</comment>
<evidence type="ECO:0000313" key="11">
    <source>
        <dbReference type="Proteomes" id="UP000612349"/>
    </source>
</evidence>
<organism evidence="10 11">
    <name type="scientific">Croceicoccus mobilis</name>
    <dbReference type="NCBI Taxonomy" id="1703339"/>
    <lineage>
        <taxon>Bacteria</taxon>
        <taxon>Pseudomonadati</taxon>
        <taxon>Pseudomonadota</taxon>
        <taxon>Alphaproteobacteria</taxon>
        <taxon>Sphingomonadales</taxon>
        <taxon>Erythrobacteraceae</taxon>
        <taxon>Croceicoccus</taxon>
    </lineage>
</organism>
<evidence type="ECO:0000256" key="3">
    <source>
        <dbReference type="ARBA" id="ARBA00023027"/>
    </source>
</evidence>
<dbReference type="GO" id="GO:0016787">
    <property type="term" value="F:hydrolase activity"/>
    <property type="evidence" value="ECO:0007669"/>
    <property type="project" value="InterPro"/>
</dbReference>
<keyword evidence="11" id="KW-1185">Reference proteome</keyword>
<dbReference type="PROSITE" id="PS00687">
    <property type="entry name" value="ALDEHYDE_DEHYDR_GLU"/>
    <property type="match status" value="1"/>
</dbReference>
<proteinExistence type="inferred from homology"/>
<feature type="active site" evidence="5">
    <location>
        <position position="603"/>
    </location>
</feature>
<feature type="domain" description="Alpha/beta hydrolase fold-3" evidence="9">
    <location>
        <begin position="526"/>
        <end position="643"/>
    </location>
</feature>
<feature type="active site" evidence="4">
    <location>
        <position position="276"/>
    </location>
</feature>
<dbReference type="Gene3D" id="3.40.309.10">
    <property type="entry name" value="Aldehyde Dehydrogenase, Chain A, domain 2"/>
    <property type="match status" value="1"/>
</dbReference>
<dbReference type="InterPro" id="IPR029510">
    <property type="entry name" value="Ald_DH_CS_GLU"/>
</dbReference>
<dbReference type="InterPro" id="IPR033140">
    <property type="entry name" value="Lipase_GDXG_put_SER_AS"/>
</dbReference>
<evidence type="ECO:0000256" key="5">
    <source>
        <dbReference type="PROSITE-ProRule" id="PRU10038"/>
    </source>
</evidence>
<dbReference type="GO" id="GO:0016620">
    <property type="term" value="F:oxidoreductase activity, acting on the aldehyde or oxo group of donors, NAD or NADP as acceptor"/>
    <property type="evidence" value="ECO:0007669"/>
    <property type="project" value="InterPro"/>
</dbReference>
<keyword evidence="2 6" id="KW-0560">Oxidoreductase</keyword>
<dbReference type="PANTHER" id="PTHR11699">
    <property type="entry name" value="ALDEHYDE DEHYDROGENASE-RELATED"/>
    <property type="match status" value="1"/>
</dbReference>
<comment type="caution">
    <text evidence="10">The sequence shown here is derived from an EMBL/GenBank/DDBJ whole genome shotgun (WGS) entry which is preliminary data.</text>
</comment>
<dbReference type="InterPro" id="IPR016162">
    <property type="entry name" value="Ald_DH_N"/>
</dbReference>
<dbReference type="Pfam" id="PF07859">
    <property type="entry name" value="Abhydrolase_3"/>
    <property type="match status" value="1"/>
</dbReference>
<reference evidence="10" key="2">
    <citation type="submission" date="2020-09" db="EMBL/GenBank/DDBJ databases">
        <authorList>
            <person name="Sun Q."/>
            <person name="Zhou Y."/>
        </authorList>
    </citation>
    <scope>NUCLEOTIDE SEQUENCE</scope>
    <source>
        <strain evidence="10">CGMCC 1.15360</strain>
    </source>
</reference>
<dbReference type="Pfam" id="PF00171">
    <property type="entry name" value="Aldedh"/>
    <property type="match status" value="1"/>
</dbReference>
<evidence type="ECO:0000256" key="6">
    <source>
        <dbReference type="RuleBase" id="RU003345"/>
    </source>
</evidence>
<dbReference type="PROSITE" id="PS01174">
    <property type="entry name" value="LIPASE_GDXG_SER"/>
    <property type="match status" value="1"/>
</dbReference>
<dbReference type="FunFam" id="3.40.605.10:FF:000007">
    <property type="entry name" value="NAD/NADP-dependent betaine aldehyde dehydrogenase"/>
    <property type="match status" value="1"/>
</dbReference>